<dbReference type="Gene3D" id="1.10.3730.10">
    <property type="entry name" value="ProC C-terminal domain-like"/>
    <property type="match status" value="1"/>
</dbReference>
<name>A0ABT8Y688_9SPHN</name>
<evidence type="ECO:0000259" key="8">
    <source>
        <dbReference type="Pfam" id="PF14748"/>
    </source>
</evidence>
<dbReference type="InterPro" id="IPR053790">
    <property type="entry name" value="P5CR-like_CS"/>
</dbReference>
<dbReference type="GO" id="GO:0004735">
    <property type="term" value="F:pyrroline-5-carboxylate reductase activity"/>
    <property type="evidence" value="ECO:0007669"/>
    <property type="project" value="UniProtKB-EC"/>
</dbReference>
<keyword evidence="3 4" id="KW-0560">Oxidoreductase</keyword>
<keyword evidence="2 4" id="KW-0521">NADP</keyword>
<dbReference type="NCBIfam" id="TIGR00112">
    <property type="entry name" value="proC"/>
    <property type="match status" value="1"/>
</dbReference>
<dbReference type="SUPFAM" id="SSF51735">
    <property type="entry name" value="NAD(P)-binding Rossmann-fold domains"/>
    <property type="match status" value="1"/>
</dbReference>
<evidence type="ECO:0000256" key="1">
    <source>
        <dbReference type="ARBA" id="ARBA00005525"/>
    </source>
</evidence>
<dbReference type="EC" id="1.5.1.2" evidence="4 5"/>
<dbReference type="RefSeq" id="WP_303540041.1">
    <property type="nucleotide sequence ID" value="NZ_JAUOTP010000002.1"/>
</dbReference>
<dbReference type="InterPro" id="IPR000304">
    <property type="entry name" value="Pyrroline-COOH_reductase"/>
</dbReference>
<comment type="catalytic activity">
    <reaction evidence="4 6">
        <text>L-proline + NADP(+) = (S)-1-pyrroline-5-carboxylate + NADPH + 2 H(+)</text>
        <dbReference type="Rhea" id="RHEA:14109"/>
        <dbReference type="ChEBI" id="CHEBI:15378"/>
        <dbReference type="ChEBI" id="CHEBI:17388"/>
        <dbReference type="ChEBI" id="CHEBI:57783"/>
        <dbReference type="ChEBI" id="CHEBI:58349"/>
        <dbReference type="ChEBI" id="CHEBI:60039"/>
        <dbReference type="EC" id="1.5.1.2"/>
    </reaction>
</comment>
<gene>
    <name evidence="4 9" type="primary">proC</name>
    <name evidence="9" type="ORF">Q4F19_03895</name>
</gene>
<dbReference type="Pfam" id="PF03807">
    <property type="entry name" value="F420_oxidored"/>
    <property type="match status" value="1"/>
</dbReference>
<comment type="function">
    <text evidence="4">Catalyzes the reduction of 1-pyrroline-5-carboxylate (PCA) to L-proline.</text>
</comment>
<dbReference type="EMBL" id="JAUOTP010000002">
    <property type="protein sequence ID" value="MDO6413517.1"/>
    <property type="molecule type" value="Genomic_DNA"/>
</dbReference>
<dbReference type="InterPro" id="IPR029036">
    <property type="entry name" value="P5CR_dimer"/>
</dbReference>
<dbReference type="PROSITE" id="PS00521">
    <property type="entry name" value="P5CR"/>
    <property type="match status" value="1"/>
</dbReference>
<keyword evidence="4" id="KW-0963">Cytoplasm</keyword>
<comment type="catalytic activity">
    <reaction evidence="4">
        <text>L-proline + NAD(+) = (S)-1-pyrroline-5-carboxylate + NADH + 2 H(+)</text>
        <dbReference type="Rhea" id="RHEA:14105"/>
        <dbReference type="ChEBI" id="CHEBI:15378"/>
        <dbReference type="ChEBI" id="CHEBI:17388"/>
        <dbReference type="ChEBI" id="CHEBI:57540"/>
        <dbReference type="ChEBI" id="CHEBI:57945"/>
        <dbReference type="ChEBI" id="CHEBI:60039"/>
        <dbReference type="EC" id="1.5.1.2"/>
    </reaction>
</comment>
<protein>
    <recommendedName>
        <fullName evidence="4 5">Pyrroline-5-carboxylate reductase</fullName>
        <shortName evidence="4">P5C reductase</shortName>
        <shortName evidence="4">P5CR</shortName>
        <ecNumber evidence="4 5">1.5.1.2</ecNumber>
    </recommendedName>
    <alternativeName>
        <fullName evidence="4">PCA reductase</fullName>
    </alternativeName>
</protein>
<dbReference type="SUPFAM" id="SSF48179">
    <property type="entry name" value="6-phosphogluconate dehydrogenase C-terminal domain-like"/>
    <property type="match status" value="1"/>
</dbReference>
<comment type="subcellular location">
    <subcellularLocation>
        <location evidence="4">Cytoplasm</location>
    </subcellularLocation>
</comment>
<dbReference type="InterPro" id="IPR028939">
    <property type="entry name" value="P5C_Rdtase_cat_N"/>
</dbReference>
<evidence type="ECO:0000256" key="2">
    <source>
        <dbReference type="ARBA" id="ARBA00022857"/>
    </source>
</evidence>
<accession>A0ABT8Y688</accession>
<evidence type="ECO:0000256" key="4">
    <source>
        <dbReference type="HAMAP-Rule" id="MF_01925"/>
    </source>
</evidence>
<evidence type="ECO:0000256" key="5">
    <source>
        <dbReference type="NCBIfam" id="TIGR00112"/>
    </source>
</evidence>
<dbReference type="Pfam" id="PF14748">
    <property type="entry name" value="P5CR_dimer"/>
    <property type="match status" value="1"/>
</dbReference>
<organism evidence="9 10">
    <name type="scientific">Sphingomonas natans</name>
    <dbReference type="NCBI Taxonomy" id="3063330"/>
    <lineage>
        <taxon>Bacteria</taxon>
        <taxon>Pseudomonadati</taxon>
        <taxon>Pseudomonadota</taxon>
        <taxon>Alphaproteobacteria</taxon>
        <taxon>Sphingomonadales</taxon>
        <taxon>Sphingomonadaceae</taxon>
        <taxon>Sphingomonas</taxon>
    </lineage>
</organism>
<keyword evidence="4 6" id="KW-0641">Proline biosynthesis</keyword>
<dbReference type="HAMAP" id="MF_01925">
    <property type="entry name" value="P5C_reductase"/>
    <property type="match status" value="1"/>
</dbReference>
<evidence type="ECO:0000259" key="7">
    <source>
        <dbReference type="Pfam" id="PF03807"/>
    </source>
</evidence>
<dbReference type="Proteomes" id="UP001169764">
    <property type="component" value="Unassembled WGS sequence"/>
</dbReference>
<keyword evidence="10" id="KW-1185">Reference proteome</keyword>
<reference evidence="9" key="1">
    <citation type="submission" date="2023-07" db="EMBL/GenBank/DDBJ databases">
        <authorList>
            <person name="Kim M."/>
        </authorList>
    </citation>
    <scope>NUCLEOTIDE SEQUENCE</scope>
    <source>
        <strain evidence="9">BIUV-7</strain>
    </source>
</reference>
<evidence type="ECO:0000256" key="6">
    <source>
        <dbReference type="RuleBase" id="RU003903"/>
    </source>
</evidence>
<dbReference type="PIRSF" id="PIRSF000193">
    <property type="entry name" value="Pyrrol-5-carb_rd"/>
    <property type="match status" value="1"/>
</dbReference>
<comment type="similarity">
    <text evidence="1 4 6">Belongs to the pyrroline-5-carboxylate reductase family.</text>
</comment>
<feature type="domain" description="Pyrroline-5-carboxylate reductase catalytic N-terminal" evidence="7">
    <location>
        <begin position="9"/>
        <end position="97"/>
    </location>
</feature>
<comment type="caution">
    <text evidence="9">The sequence shown here is derived from an EMBL/GenBank/DDBJ whole genome shotgun (WGS) entry which is preliminary data.</text>
</comment>
<comment type="pathway">
    <text evidence="4 6">Amino-acid biosynthesis; L-proline biosynthesis; L-proline from L-glutamate 5-semialdehyde: step 1/1.</text>
</comment>
<dbReference type="InterPro" id="IPR008927">
    <property type="entry name" value="6-PGluconate_DH-like_C_sf"/>
</dbReference>
<dbReference type="PANTHER" id="PTHR11645:SF0">
    <property type="entry name" value="PYRROLINE-5-CARBOXYLATE REDUCTASE 3"/>
    <property type="match status" value="1"/>
</dbReference>
<sequence length="269" mass="27518">MPFPIKGPIWFMGCGNMGGAMLSCWLEAGLDPARVTVIRKSGEAVAMGVTVLTAPPPDGPVPSLVVLAVKPQMLDLVAPALAPMLDPTTLLVSILAGVETEALRRRFPAPRAVLRAMPNTPIAIGRGVVALHGDGLDHAGREHAEALMAPLGTVEWVDESLFDVVTALAGSGPAFLFRFVDALAAAGADAGLDAAQAARLALATVTGAGLLAEGSTESLAALANRVASKGGSTRAGLDILDEPSALKALIRDTIDAAILRNREMAAAAR</sequence>
<dbReference type="Gene3D" id="3.40.50.720">
    <property type="entry name" value="NAD(P)-binding Rossmann-like Domain"/>
    <property type="match status" value="1"/>
</dbReference>
<evidence type="ECO:0000313" key="9">
    <source>
        <dbReference type="EMBL" id="MDO6413517.1"/>
    </source>
</evidence>
<feature type="domain" description="Pyrroline-5-carboxylate reductase dimerisation" evidence="8">
    <location>
        <begin position="159"/>
        <end position="264"/>
    </location>
</feature>
<proteinExistence type="inferred from homology"/>
<keyword evidence="4 6" id="KW-0028">Amino-acid biosynthesis</keyword>
<dbReference type="PANTHER" id="PTHR11645">
    <property type="entry name" value="PYRROLINE-5-CARBOXYLATE REDUCTASE"/>
    <property type="match status" value="1"/>
</dbReference>
<dbReference type="InterPro" id="IPR036291">
    <property type="entry name" value="NAD(P)-bd_dom_sf"/>
</dbReference>
<evidence type="ECO:0000313" key="10">
    <source>
        <dbReference type="Proteomes" id="UP001169764"/>
    </source>
</evidence>
<dbReference type="PROSITE" id="PS51257">
    <property type="entry name" value="PROKAR_LIPOPROTEIN"/>
    <property type="match status" value="1"/>
</dbReference>
<evidence type="ECO:0000256" key="3">
    <source>
        <dbReference type="ARBA" id="ARBA00023002"/>
    </source>
</evidence>